<organism evidence="1 3">
    <name type="scientific">Ectropis obliqua nucleopolyhedrovirus</name>
    <dbReference type="NCBI Taxonomy" id="59376"/>
    <lineage>
        <taxon>Viruses</taxon>
        <taxon>Viruses incertae sedis</taxon>
        <taxon>Naldaviricetes</taxon>
        <taxon>Lefavirales</taxon>
        <taxon>Baculoviridae</taxon>
        <taxon>Alphabaculovirus</taxon>
        <taxon>Alphabaculovirus ecobliquae</taxon>
    </lineage>
</organism>
<reference evidence="1 3" key="3">
    <citation type="journal article" date="2007" name="Virology">
        <title>Genome sequence and organization of a nucleopolyhedrovirus that infects the tea looper caterpillar, Ectropis obliqua.</title>
        <authorList>
            <person name="Ma X.C."/>
            <person name="Shang J.Y."/>
            <person name="Yang Z.N."/>
            <person name="Bao Y.Y."/>
            <person name="Xiao Q."/>
            <person name="Zhang C.X."/>
        </authorList>
    </citation>
    <scope>NUCLEOTIDE SEQUENCE [LARGE SCALE GENOMIC DNA]</scope>
    <source>
        <strain evidence="1 3">A1</strain>
    </source>
</reference>
<keyword evidence="3" id="KW-1185">Reference proteome</keyword>
<dbReference type="EMBL" id="MZ394738">
    <property type="protein sequence ID" value="QWV59635.1"/>
    <property type="molecule type" value="Genomic_DNA"/>
</dbReference>
<dbReference type="EMBL" id="DQ837165">
    <property type="protein sequence ID" value="ABI35781.1"/>
    <property type="molecule type" value="Genomic_DNA"/>
</dbReference>
<name>A0EZ01_9ABAC</name>
<accession>A0EZ01</accession>
<dbReference type="Proteomes" id="UP000214344">
    <property type="component" value="Segment"/>
</dbReference>
<dbReference type="InterPro" id="IPR007784">
    <property type="entry name" value="PIR"/>
</dbReference>
<dbReference type="KEGG" id="vg:5176496"/>
<evidence type="ECO:0000313" key="3">
    <source>
        <dbReference type="Proteomes" id="UP000214344"/>
    </source>
</evidence>
<evidence type="ECO:0000313" key="2">
    <source>
        <dbReference type="EMBL" id="QWV59635.1"/>
    </source>
</evidence>
<dbReference type="RefSeq" id="YP_874291.1">
    <property type="nucleotide sequence ID" value="NC_008586.1"/>
</dbReference>
<reference evidence="1" key="2">
    <citation type="submission" date="2006-07" db="EMBL/GenBank/DDBJ databases">
        <authorList>
            <person name="Zhang C.-X."/>
            <person name="Yang Z.-N."/>
            <person name="Ma X.-C."/>
            <person name="Xiao Q."/>
        </authorList>
    </citation>
    <scope>NUCLEOTIDE SEQUENCE</scope>
    <source>
        <strain evidence="1">A1</strain>
    </source>
</reference>
<proteinExistence type="predicted"/>
<sequence>MYAIVLCILLVIVVLVVSSIVEILKYTHVITERMPLYRFDNSNVPLIQPPAEITVEGNSHECHKNLTPCNTHMDCDLCREGLANCQYFDEKTILTMRNDNGDEVEHVIEPGQSYCLALDRERARSCNPNTGVWILAESAVGFTLLCSCLSPGLVTQFNMYEDCNVQVGCQPHGQIDSVNESPLRCVCDDGYVADFDSVTQTPFCRPMTIRDVRYDTNFFPRAPCEDGFVRLDHPGLDQMYRREFNMGDICVVDPCSVDPISGQRTAGRLVHYNNPSANIEYNYCTCPIASNLFSVYSPTPSMIANSSVPVSNACIQPFNTNIFNVRRLDYKFFWAQPDATRSDDDVIATVDPNQLSHIKYRQATYPFLTTHPDLTNLNGSFVLLKFSTAFTPLHLFASPQIVNARSLYQRYHNLAAQTSAPCFFPGVGRCITANYDDCIRRHAAGQVWTAETFTNSWCVLSRENEALQIWSPATRYPTGQFPMALRVNVLFAISEHNRAFTTVHAVYGGTATSGANVDNLANIMNTYRNYSVN</sequence>
<reference evidence="1 3" key="1">
    <citation type="journal article" date="2006" name="J. Microbiol.">
        <title>Morphological, phylogenetic and biological characteristics of Ectropis obliqua single-nucleocapsid nucleopolyhedrovirus.</title>
        <authorList>
            <person name="Ma X.C."/>
            <person name="Xu H.J."/>
            <person name="Tang M.J."/>
            <person name="Xiao Q."/>
            <person name="Hong J."/>
            <person name="Zhang C.X."/>
        </authorList>
    </citation>
    <scope>NUCLEOTIDE SEQUENCE [LARGE SCALE GENOMIC DNA]</scope>
    <source>
        <strain evidence="1 3">A1</strain>
    </source>
</reference>
<reference evidence="2" key="4">
    <citation type="submission" date="2021-06" db="EMBL/GenBank/DDBJ databases">
        <authorList>
            <person name="Xiao Q."/>
            <person name="Zhang X.X."/>
            <person name="Tang M.J."/>
        </authorList>
    </citation>
    <scope>NUCLEOTIDE SEQUENCE</scope>
    <source>
        <strain evidence="2">QF4</strain>
    </source>
</reference>
<dbReference type="Pfam" id="PF05092">
    <property type="entry name" value="PIF"/>
    <property type="match status" value="1"/>
</dbReference>
<protein>
    <submittedName>
        <fullName evidence="1">Per os infectivity factor 1</fullName>
    </submittedName>
</protein>
<evidence type="ECO:0000313" key="1">
    <source>
        <dbReference type="EMBL" id="ABI35781.1"/>
    </source>
</evidence>
<dbReference type="OrthoDB" id="1963at10239"/>
<gene>
    <name evidence="2" type="ORF">QF4000049</name>
</gene>